<comment type="caution">
    <text evidence="1">The sequence shown here is derived from an EMBL/GenBank/DDBJ whole genome shotgun (WGS) entry which is preliminary data.</text>
</comment>
<dbReference type="Gene3D" id="3.40.50.2000">
    <property type="entry name" value="Glycogen Phosphorylase B"/>
    <property type="match status" value="2"/>
</dbReference>
<proteinExistence type="predicted"/>
<dbReference type="RefSeq" id="WP_273639081.1">
    <property type="nucleotide sequence ID" value="NZ_JAQQXP010000001.1"/>
</dbReference>
<gene>
    <name evidence="1" type="ORF">OIK42_06065</name>
</gene>
<dbReference type="Proteomes" id="UP001218788">
    <property type="component" value="Unassembled WGS sequence"/>
</dbReference>
<evidence type="ECO:0000313" key="1">
    <source>
        <dbReference type="EMBL" id="MDC8830327.1"/>
    </source>
</evidence>
<dbReference type="NCBIfam" id="TIGR03087">
    <property type="entry name" value="stp1"/>
    <property type="match status" value="1"/>
</dbReference>
<organism evidence="1 2">
    <name type="scientific">Alteromonas gilva</name>
    <dbReference type="NCBI Taxonomy" id="2987522"/>
    <lineage>
        <taxon>Bacteria</taxon>
        <taxon>Pseudomonadati</taxon>
        <taxon>Pseudomonadota</taxon>
        <taxon>Gammaproteobacteria</taxon>
        <taxon>Alteromonadales</taxon>
        <taxon>Alteromonadaceae</taxon>
        <taxon>Alteromonas/Salinimonas group</taxon>
        <taxon>Alteromonas</taxon>
    </lineage>
</organism>
<name>A0ABT5L0B0_9ALTE</name>
<protein>
    <submittedName>
        <fullName evidence="1">TIGR03087 family PEP-CTERM/XrtA system glycosyltransferase</fullName>
    </submittedName>
</protein>
<dbReference type="InterPro" id="IPR017521">
    <property type="entry name" value="Sugar_tfrase_PEP-CTERM_Stp1"/>
</dbReference>
<keyword evidence="2" id="KW-1185">Reference proteome</keyword>
<dbReference type="EMBL" id="JAQQXP010000001">
    <property type="protein sequence ID" value="MDC8830327.1"/>
    <property type="molecule type" value="Genomic_DNA"/>
</dbReference>
<dbReference type="CDD" id="cd03801">
    <property type="entry name" value="GT4_PimA-like"/>
    <property type="match status" value="1"/>
</dbReference>
<dbReference type="PANTHER" id="PTHR12526">
    <property type="entry name" value="GLYCOSYLTRANSFERASE"/>
    <property type="match status" value="1"/>
</dbReference>
<accession>A0ABT5L0B0</accession>
<reference evidence="1 2" key="1">
    <citation type="submission" date="2022-10" db="EMBL/GenBank/DDBJ databases">
        <title>Alteromonas sp. chi3 Genome sequencing.</title>
        <authorList>
            <person name="Park S."/>
        </authorList>
    </citation>
    <scope>NUCLEOTIDE SEQUENCE [LARGE SCALE GENOMIC DNA]</scope>
    <source>
        <strain evidence="2">chi3</strain>
    </source>
</reference>
<dbReference type="SUPFAM" id="SSF53756">
    <property type="entry name" value="UDP-Glycosyltransferase/glycogen phosphorylase"/>
    <property type="match status" value="1"/>
</dbReference>
<dbReference type="Pfam" id="PF13692">
    <property type="entry name" value="Glyco_trans_1_4"/>
    <property type="match status" value="1"/>
</dbReference>
<dbReference type="PANTHER" id="PTHR12526:SF600">
    <property type="entry name" value="GLYCOSYL TRANSFERASE GROUP 1"/>
    <property type="match status" value="1"/>
</dbReference>
<evidence type="ECO:0000313" key="2">
    <source>
        <dbReference type="Proteomes" id="UP001218788"/>
    </source>
</evidence>
<sequence>METVLFLCHRIPFPPNKGDKITTYNLVKYLAKRYRLVIGCFIDDEHDKQYIPTVEQMCDELFTVDITAKSNLRSGVMSLFANKPVSTYHYNSAAMQQWVDDVTERRGIKHLIAYSAGTAQFIEGAKHRDKKRIVDMADVDSDKWQQYAAKKPFYSAWVYAREHRLVKQYEQQILRDFDAVTLITDEERDLFKSLSPASFANKIVTLGNGVDTEYFDPQAQFDFTDKPDDGHELICFTGAMDYWANEDAVVWFVSEVWPAVRQRFPDLYFYIVGGKPTEKVQSLADQDGVVVTGRVVDVRPYVHKSKLCVAPLRIARGVQNKVLEAMSMAKPVVMTSMGQEGIELPDAQQPLVEDNPQQQAALLISLLDDRAKLADIGQINREWIAARYGWDGALSLLDSLLEQDAPYDS</sequence>